<proteinExistence type="inferred from homology"/>
<gene>
    <name evidence="10" type="primary">cas3f</name>
    <name evidence="10" type="ORF">CYJ96_03375</name>
</gene>
<comment type="caution">
    <text evidence="10">The sequence shown here is derived from an EMBL/GenBank/DDBJ whole genome shotgun (WGS) entry which is preliminary data.</text>
</comment>
<comment type="similarity">
    <text evidence="1">In the N-terminal section; belongs to the CRISPR-associated nuclease Cas3-HD family.</text>
</comment>
<protein>
    <submittedName>
        <fullName evidence="10">Type I-F CRISPR-associated helicase Cas3</fullName>
    </submittedName>
</protein>
<dbReference type="Pfam" id="PF22590">
    <property type="entry name" value="Cas3-like_C_2"/>
    <property type="match status" value="1"/>
</dbReference>
<evidence type="ECO:0000256" key="4">
    <source>
        <dbReference type="ARBA" id="ARBA00022741"/>
    </source>
</evidence>
<dbReference type="Pfam" id="PF21384">
    <property type="entry name" value="Cas3_I-F_Cas2"/>
    <property type="match status" value="1"/>
</dbReference>
<dbReference type="InterPro" id="IPR006483">
    <property type="entry name" value="CRISPR-assoc_Cas3_HD"/>
</dbReference>
<evidence type="ECO:0000313" key="10">
    <source>
        <dbReference type="EMBL" id="PKZ69543.1"/>
    </source>
</evidence>
<dbReference type="EMBL" id="PKJS01000003">
    <property type="protein sequence ID" value="PKZ69543.1"/>
    <property type="molecule type" value="Genomic_DNA"/>
</dbReference>
<dbReference type="GO" id="GO:0005524">
    <property type="term" value="F:ATP binding"/>
    <property type="evidence" value="ECO:0007669"/>
    <property type="project" value="UniProtKB-KW"/>
</dbReference>
<dbReference type="InterPro" id="IPR027417">
    <property type="entry name" value="P-loop_NTPase"/>
</dbReference>
<keyword evidence="4" id="KW-0547">Nucleotide-binding</keyword>
<dbReference type="Gene3D" id="3.40.50.300">
    <property type="entry name" value="P-loop containing nucleotide triphosphate hydrolases"/>
    <property type="match status" value="1"/>
</dbReference>
<dbReference type="InterPro" id="IPR038257">
    <property type="entry name" value="CRISPR-assoc_Cas3_HD_sf"/>
</dbReference>
<dbReference type="InterPro" id="IPR048823">
    <property type="entry name" value="Cas3_I-F_Cas2"/>
</dbReference>
<evidence type="ECO:0000256" key="2">
    <source>
        <dbReference type="ARBA" id="ARBA00009046"/>
    </source>
</evidence>
<evidence type="ECO:0000256" key="1">
    <source>
        <dbReference type="ARBA" id="ARBA00006847"/>
    </source>
</evidence>
<evidence type="ECO:0000256" key="7">
    <source>
        <dbReference type="ARBA" id="ARBA00022840"/>
    </source>
</evidence>
<dbReference type="GO" id="GO:0051607">
    <property type="term" value="P:defense response to virus"/>
    <property type="evidence" value="ECO:0007669"/>
    <property type="project" value="UniProtKB-KW"/>
</dbReference>
<evidence type="ECO:0000259" key="9">
    <source>
        <dbReference type="PROSITE" id="PS51643"/>
    </source>
</evidence>
<keyword evidence="8" id="KW-0051">Antiviral defense</keyword>
<dbReference type="InterPro" id="IPR013395">
    <property type="entry name" value="CRISPR-assoc_Cas3_yers"/>
</dbReference>
<sequence length="1122" mass="128452">MLVTFISQCEKKALNRTRRILDAFANRIGDNVWQTAITEDGLDTVKKLLRQSATKSTAVSCHRVRTRQRSELVWVVGNRKKFGEQGLVAVNRTKRNILHSEWENNWQNLNAIAIISTLSALLHDIGKSTNGFQHKLFHPTKLGDPYRHEWISLKLLIWLIKDCQSDDDVWQRLQNLDIFLAENQPNTQDLQNNIEKSEFDKLSPVAQWIAWLVITHHRIPSLEGYFFDASQRQNYLKTNNRYFKRDLNSYYQKYIKPLDYWVKNPKSISEMKDKEKEQFFSFDNLVLNSPTWQKQLKRYAKKAEQDVVLQQLSQQNKAIANPFLLLLSRMSVMVADHNYSSLKTEDKAKRVKGSKDWETKLTANTDRKSKEPNQALDEHLLGVARFTTQFCRSLPILHEKLPKLINHEPLVRNTANTLFAWQNKAFKLALSQSEHSELHGFFGINMASTGCGKTIGNARIMYALANPKKGARLTIALGLRVLTLQTGQSFRQNLKLTDSELAILVGGQAQKQLFDINQHNDDNYFEQFGSESAESLIDELVDSDDVDATLDELNLGTVVEDNSARKLIGSPIVTCTIDHLMQASECKRGGKYIAPMLRLFSGDLILDEPDDFDQHDMPALSRLVHLAGLFGSRVLLSSATLPPDMLEGLFQAYLAGRKIYNEQFGYATPQVACAWFDENNATSTYCQNHEQFHVAHGTFIQKRCQFLQKQPTRRMAKILPLSMVYHGEKQAQFYQDIATQLLQYASHFHENHHITACEKKVSIGLIRMANIQPLMQIAQAMHQLASLDGVQDTQFYLCCYHSQQVLALRNRLENRLDKVLTRKNVTAEDFMKRSDIQQAIAKHPDKTNHIFIVLATPVAEVGRDHDYDWALVEPSSMRSIIQLAGRVWRHRTDKVADTPNIGIWQHNIRALKSRVQTNSNHAVFAQPGFENQQYQLDSHDMNELVDTPTLHKIDAVSRIQKSAEPNPKGSLVDLEHQVMADLMNNSGFNVVNAYFKDEQTANRHHVHLSVLTPFRAGRANVEYIIKPDEDTFNIYNSESVKEHGLNYADTVNSVIQPYEIVTVSPLVDVWLDSRLETVLADLGQKFPEFSPNSIVIRFSNVALADHQNGYYFDERFGCWKKH</sequence>
<evidence type="ECO:0000256" key="8">
    <source>
        <dbReference type="ARBA" id="ARBA00023118"/>
    </source>
</evidence>
<dbReference type="RefSeq" id="WP_101963920.1">
    <property type="nucleotide sequence ID" value="NZ_PKJS01000003.1"/>
</dbReference>
<dbReference type="AlphaFoldDB" id="A0A2I1RK88"/>
<keyword evidence="6" id="KW-0347">Helicase</keyword>
<comment type="similarity">
    <text evidence="2">In the central section; belongs to the CRISPR-associated helicase Cas3 family.</text>
</comment>
<dbReference type="SUPFAM" id="SSF52540">
    <property type="entry name" value="P-loop containing nucleoside triphosphate hydrolases"/>
    <property type="match status" value="1"/>
</dbReference>
<dbReference type="NCBIfam" id="TIGR02562">
    <property type="entry name" value="cas3_yersinia"/>
    <property type="match status" value="1"/>
</dbReference>
<evidence type="ECO:0000313" key="11">
    <source>
        <dbReference type="Proteomes" id="UP000234914"/>
    </source>
</evidence>
<organism evidence="10 11">
    <name type="scientific">Faucicola osloensis</name>
    <name type="common">Moraxella osloensis</name>
    <dbReference type="NCBI Taxonomy" id="34062"/>
    <lineage>
        <taxon>Bacteria</taxon>
        <taxon>Pseudomonadati</taxon>
        <taxon>Pseudomonadota</taxon>
        <taxon>Gammaproteobacteria</taxon>
        <taxon>Moraxellales</taxon>
        <taxon>Moraxellaceae</taxon>
        <taxon>Faucicola</taxon>
    </lineage>
</organism>
<accession>A0A2I1RK88</accession>
<dbReference type="PROSITE" id="PS51643">
    <property type="entry name" value="HD_CAS3"/>
    <property type="match status" value="1"/>
</dbReference>
<dbReference type="GO" id="GO:0016787">
    <property type="term" value="F:hydrolase activity"/>
    <property type="evidence" value="ECO:0007669"/>
    <property type="project" value="UniProtKB-KW"/>
</dbReference>
<name>A0A2I1RK88_FAUOS</name>
<keyword evidence="3" id="KW-0479">Metal-binding</keyword>
<keyword evidence="7" id="KW-0067">ATP-binding</keyword>
<dbReference type="Proteomes" id="UP000234914">
    <property type="component" value="Unassembled WGS sequence"/>
</dbReference>
<evidence type="ECO:0000256" key="3">
    <source>
        <dbReference type="ARBA" id="ARBA00022723"/>
    </source>
</evidence>
<evidence type="ECO:0000256" key="6">
    <source>
        <dbReference type="ARBA" id="ARBA00022806"/>
    </source>
</evidence>
<evidence type="ECO:0000256" key="5">
    <source>
        <dbReference type="ARBA" id="ARBA00022801"/>
    </source>
</evidence>
<dbReference type="Gene3D" id="1.10.3210.30">
    <property type="match status" value="1"/>
</dbReference>
<dbReference type="InterPro" id="IPR054712">
    <property type="entry name" value="Cas3-like_dom"/>
</dbReference>
<dbReference type="GO" id="GO:0046872">
    <property type="term" value="F:metal ion binding"/>
    <property type="evidence" value="ECO:0007669"/>
    <property type="project" value="UniProtKB-KW"/>
</dbReference>
<feature type="domain" description="HD Cas3-type" evidence="9">
    <location>
        <begin position="102"/>
        <end position="338"/>
    </location>
</feature>
<reference evidence="10 11" key="1">
    <citation type="submission" date="2017-12" db="EMBL/GenBank/DDBJ databases">
        <title>Phylogenetic diversity of female urinary microbiome.</title>
        <authorList>
            <person name="Thomas-White K."/>
            <person name="Wolfe A.J."/>
        </authorList>
    </citation>
    <scope>NUCLEOTIDE SEQUENCE [LARGE SCALE GENOMIC DNA]</scope>
    <source>
        <strain evidence="10 11">UMB0416</strain>
    </source>
</reference>
<keyword evidence="5" id="KW-0378">Hydrolase</keyword>
<dbReference type="GO" id="GO:0004386">
    <property type="term" value="F:helicase activity"/>
    <property type="evidence" value="ECO:0007669"/>
    <property type="project" value="UniProtKB-KW"/>
</dbReference>